<dbReference type="EMBL" id="CAMGYJ010000002">
    <property type="protein sequence ID" value="CAI0380452.1"/>
    <property type="molecule type" value="Genomic_DNA"/>
</dbReference>
<organism evidence="2 4">
    <name type="scientific">Linum tenue</name>
    <dbReference type="NCBI Taxonomy" id="586396"/>
    <lineage>
        <taxon>Eukaryota</taxon>
        <taxon>Viridiplantae</taxon>
        <taxon>Streptophyta</taxon>
        <taxon>Embryophyta</taxon>
        <taxon>Tracheophyta</taxon>
        <taxon>Spermatophyta</taxon>
        <taxon>Magnoliopsida</taxon>
        <taxon>eudicotyledons</taxon>
        <taxon>Gunneridae</taxon>
        <taxon>Pentapetalae</taxon>
        <taxon>rosids</taxon>
        <taxon>fabids</taxon>
        <taxon>Malpighiales</taxon>
        <taxon>Linaceae</taxon>
        <taxon>Linum</taxon>
    </lineage>
</organism>
<feature type="region of interest" description="Disordered" evidence="1">
    <location>
        <begin position="23"/>
        <end position="45"/>
    </location>
</feature>
<comment type="caution">
    <text evidence="2">The sequence shown here is derived from an EMBL/GenBank/DDBJ whole genome shotgun (WGS) entry which is preliminary data.</text>
</comment>
<protein>
    <submittedName>
        <fullName evidence="2">Uncharacterized protein</fullName>
    </submittedName>
</protein>
<sequence>EPKTLNTTLLLSHSLVSSLIPLKSKSNANRKRTKPKTSHSFENRSASFLSFPRVGDKERRTMTTAAKSRAFDVDDGVDCADEDYRLQGK</sequence>
<gene>
    <name evidence="2" type="ORF">LITE_LOCUS2681</name>
    <name evidence="3" type="ORF">LITE_LOCUS2682</name>
</gene>
<name>A0AAV0H6D3_9ROSI</name>
<keyword evidence="4" id="KW-1185">Reference proteome</keyword>
<dbReference type="EMBL" id="CAMGYJ010000002">
    <property type="protein sequence ID" value="CAI0380456.1"/>
    <property type="molecule type" value="Genomic_DNA"/>
</dbReference>
<feature type="compositionally biased region" description="Basic residues" evidence="1">
    <location>
        <begin position="28"/>
        <end position="37"/>
    </location>
</feature>
<evidence type="ECO:0000313" key="3">
    <source>
        <dbReference type="EMBL" id="CAI0380456.1"/>
    </source>
</evidence>
<accession>A0AAV0H6D3</accession>
<evidence type="ECO:0000256" key="1">
    <source>
        <dbReference type="SAM" id="MobiDB-lite"/>
    </source>
</evidence>
<evidence type="ECO:0000313" key="4">
    <source>
        <dbReference type="Proteomes" id="UP001154282"/>
    </source>
</evidence>
<dbReference type="Proteomes" id="UP001154282">
    <property type="component" value="Unassembled WGS sequence"/>
</dbReference>
<feature type="non-terminal residue" evidence="2">
    <location>
        <position position="1"/>
    </location>
</feature>
<proteinExistence type="predicted"/>
<reference evidence="2" key="1">
    <citation type="submission" date="2022-08" db="EMBL/GenBank/DDBJ databases">
        <authorList>
            <person name="Gutierrez-Valencia J."/>
        </authorList>
    </citation>
    <scope>NUCLEOTIDE SEQUENCE</scope>
</reference>
<evidence type="ECO:0000313" key="2">
    <source>
        <dbReference type="EMBL" id="CAI0380452.1"/>
    </source>
</evidence>
<dbReference type="AlphaFoldDB" id="A0AAV0H6D3"/>